<keyword evidence="9" id="KW-1015">Disulfide bond</keyword>
<dbReference type="PRINTS" id="PR00081">
    <property type="entry name" value="GDHRDH"/>
</dbReference>
<evidence type="ECO:0000256" key="2">
    <source>
        <dbReference type="ARBA" id="ARBA00010609"/>
    </source>
</evidence>
<evidence type="ECO:0000256" key="5">
    <source>
        <dbReference type="ARBA" id="ARBA00022729"/>
    </source>
</evidence>
<evidence type="ECO:0000259" key="12">
    <source>
        <dbReference type="Pfam" id="PF00394"/>
    </source>
</evidence>
<dbReference type="InterPro" id="IPR011707">
    <property type="entry name" value="Cu-oxidase-like_N"/>
</dbReference>
<feature type="domain" description="Plastocyanin-like" evidence="12">
    <location>
        <begin position="160"/>
        <end position="303"/>
    </location>
</feature>
<dbReference type="GO" id="GO:0016491">
    <property type="term" value="F:oxidoreductase activity"/>
    <property type="evidence" value="ECO:0007669"/>
    <property type="project" value="UniProtKB-KW"/>
</dbReference>
<gene>
    <name evidence="15" type="ORF">RDB_LOCUS25451</name>
</gene>
<evidence type="ECO:0000256" key="10">
    <source>
        <dbReference type="ARBA" id="ARBA00023180"/>
    </source>
</evidence>
<dbReference type="AlphaFoldDB" id="A0A8H2XT42"/>
<dbReference type="PANTHER" id="PTHR11709">
    <property type="entry name" value="MULTI-COPPER OXIDASE"/>
    <property type="match status" value="1"/>
</dbReference>
<dbReference type="InterPro" id="IPR011706">
    <property type="entry name" value="Cu-oxidase_C"/>
</dbReference>
<comment type="subunit">
    <text evidence="3">Homodimer.</text>
</comment>
<evidence type="ECO:0000256" key="8">
    <source>
        <dbReference type="ARBA" id="ARBA00023008"/>
    </source>
</evidence>
<dbReference type="PROSITE" id="PS00079">
    <property type="entry name" value="MULTICOPPER_OXIDASE1"/>
    <property type="match status" value="1"/>
</dbReference>
<dbReference type="InterPro" id="IPR001117">
    <property type="entry name" value="Cu-oxidase_2nd"/>
</dbReference>
<protein>
    <recommendedName>
        <fullName evidence="17">Laccase</fullName>
    </recommendedName>
</protein>
<name>A0A8H2XT42_9AGAM</name>
<evidence type="ECO:0000256" key="1">
    <source>
        <dbReference type="ARBA" id="ARBA00002075"/>
    </source>
</evidence>
<accession>A0A8H2XT42</accession>
<evidence type="ECO:0008006" key="17">
    <source>
        <dbReference type="Google" id="ProtNLM"/>
    </source>
</evidence>
<comment type="caution">
    <text evidence="15">The sequence shown here is derived from an EMBL/GenBank/DDBJ whole genome shotgun (WGS) entry which is preliminary data.</text>
</comment>
<dbReference type="Pfam" id="PF00394">
    <property type="entry name" value="Cu-oxidase"/>
    <property type="match status" value="1"/>
</dbReference>
<dbReference type="Pfam" id="PF13561">
    <property type="entry name" value="adh_short_C2"/>
    <property type="match status" value="1"/>
</dbReference>
<dbReference type="SUPFAM" id="SSF51735">
    <property type="entry name" value="NAD(P)-binding Rossmann-fold domains"/>
    <property type="match status" value="1"/>
</dbReference>
<sequence>MTRITFLGSVSLFASAVLARTVEYNWKIVNKGIAPDGVERDAVLVNGRYPGPLVYANKGDILKIKVQNKLTDDSMEIPTTIHWHGLHQHRNADDDGPAFVTQCPITPEASYTYKIPLGDQTGTYWYHSHMSTQYIDGLRGPLVIYDPDDPHKNLYDIDDEKTVLTIGDWYHDSAKLIEASGNITRQRPDSATINGKGRFNSSIPANPDTLYTLKVKHGKRYRLRVINTSAIASFLFGVQGHKLKVIAVDAVPIKPYEVDSLEILVGQRYDCILEANQKPDTYWINAPLTNVANKTTQALIVYEDDSRPYHPPSEPYRKWTVSEDVIRYWQHSHGHHGAMSGRGARGIEVVAGNSATQPRNDTSVTLDTTKLVPLESPGACGSAPYEKVHVYNLTFGLGPAAGKWNINGVTYTPPKIPTLLKILADKDGVTQSDFSTSEHTVILPKNECIEFNIKGNSGLNITHPIHLHGHFFDVVQFGNSAPNYVNPPRRDVVGSTDQGVRIRFKTDNPGPWFLHCHIDWHLVEGFAMVFAEAPEAIKDGPQSVHVDPEWKGLCEKISLDVTNKESIESAVKLISSENDGKLDTLINNAGQAGPKSMFFSDPNAPERKDTETLGTALFKNESFEGWSDLFSANVSSIFFVSTALLGLLEKASKAREAETGGWSSSIINITSVSGQMKQAQNHFAYNSSKAAGIHLTKMLSTELALHKIPIRVNTISPGPFPSEMTGAEGSTFTANNVDLVAEGISKIPSARGGLDKDIAGAALYLASPASYYVNGQVISVDGGFLAVNPAVV</sequence>
<dbReference type="InterPro" id="IPR002347">
    <property type="entry name" value="SDR_fam"/>
</dbReference>
<dbReference type="InterPro" id="IPR020904">
    <property type="entry name" value="Sc_DH/Rdtase_CS"/>
</dbReference>
<keyword evidence="10" id="KW-0325">Glycoprotein</keyword>
<keyword evidence="5 11" id="KW-0732">Signal</keyword>
<dbReference type="Pfam" id="PF07732">
    <property type="entry name" value="Cu-oxidase_3"/>
    <property type="match status" value="1"/>
</dbReference>
<feature type="signal peptide" evidence="11">
    <location>
        <begin position="1"/>
        <end position="19"/>
    </location>
</feature>
<organism evidence="15 16">
    <name type="scientific">Rhizoctonia solani</name>
    <dbReference type="NCBI Taxonomy" id="456999"/>
    <lineage>
        <taxon>Eukaryota</taxon>
        <taxon>Fungi</taxon>
        <taxon>Dikarya</taxon>
        <taxon>Basidiomycota</taxon>
        <taxon>Agaricomycotina</taxon>
        <taxon>Agaricomycetes</taxon>
        <taxon>Cantharellales</taxon>
        <taxon>Ceratobasidiaceae</taxon>
        <taxon>Rhizoctonia</taxon>
    </lineage>
</organism>
<comment type="similarity">
    <text evidence="2">Belongs to the multicopper oxidase family.</text>
</comment>
<feature type="domain" description="Plastocyanin-like" evidence="14">
    <location>
        <begin position="33"/>
        <end position="148"/>
    </location>
</feature>
<evidence type="ECO:0000256" key="3">
    <source>
        <dbReference type="ARBA" id="ARBA00011738"/>
    </source>
</evidence>
<evidence type="ECO:0000256" key="4">
    <source>
        <dbReference type="ARBA" id="ARBA00022723"/>
    </source>
</evidence>
<dbReference type="CDD" id="cd13903">
    <property type="entry name" value="CuRO_3_Tv-LCC_like"/>
    <property type="match status" value="1"/>
</dbReference>
<dbReference type="Gene3D" id="2.60.40.420">
    <property type="entry name" value="Cupredoxins - blue copper proteins"/>
    <property type="match status" value="3"/>
</dbReference>
<keyword evidence="7" id="KW-0560">Oxidoreductase</keyword>
<evidence type="ECO:0000256" key="6">
    <source>
        <dbReference type="ARBA" id="ARBA00022857"/>
    </source>
</evidence>
<dbReference type="InterPro" id="IPR033138">
    <property type="entry name" value="Cu_oxidase_CS"/>
</dbReference>
<dbReference type="Proteomes" id="UP000663853">
    <property type="component" value="Unassembled WGS sequence"/>
</dbReference>
<dbReference type="SUPFAM" id="SSF49503">
    <property type="entry name" value="Cupredoxins"/>
    <property type="match status" value="3"/>
</dbReference>
<keyword evidence="6" id="KW-0521">NADP</keyword>
<reference evidence="15" key="1">
    <citation type="submission" date="2021-01" db="EMBL/GenBank/DDBJ databases">
        <authorList>
            <person name="Kaushik A."/>
        </authorList>
    </citation>
    <scope>NUCLEOTIDE SEQUENCE</scope>
    <source>
        <strain evidence="15">AG6-10EEA</strain>
    </source>
</reference>
<evidence type="ECO:0000313" key="15">
    <source>
        <dbReference type="EMBL" id="CAE6432215.1"/>
    </source>
</evidence>
<dbReference type="InterPro" id="IPR036291">
    <property type="entry name" value="NAD(P)-bd_dom_sf"/>
</dbReference>
<evidence type="ECO:0000313" key="16">
    <source>
        <dbReference type="Proteomes" id="UP000663853"/>
    </source>
</evidence>
<proteinExistence type="inferred from homology"/>
<dbReference type="Pfam" id="PF07731">
    <property type="entry name" value="Cu-oxidase_2"/>
    <property type="match status" value="1"/>
</dbReference>
<dbReference type="Gene3D" id="3.40.50.720">
    <property type="entry name" value="NAD(P)-binding Rossmann-like Domain"/>
    <property type="match status" value="1"/>
</dbReference>
<dbReference type="GO" id="GO:0005507">
    <property type="term" value="F:copper ion binding"/>
    <property type="evidence" value="ECO:0007669"/>
    <property type="project" value="InterPro"/>
</dbReference>
<dbReference type="PROSITE" id="PS00061">
    <property type="entry name" value="ADH_SHORT"/>
    <property type="match status" value="1"/>
</dbReference>
<keyword evidence="8" id="KW-0186">Copper</keyword>
<evidence type="ECO:0000256" key="7">
    <source>
        <dbReference type="ARBA" id="ARBA00023002"/>
    </source>
</evidence>
<feature type="domain" description="Plastocyanin-like" evidence="13">
    <location>
        <begin position="411"/>
        <end position="535"/>
    </location>
</feature>
<evidence type="ECO:0000259" key="13">
    <source>
        <dbReference type="Pfam" id="PF07731"/>
    </source>
</evidence>
<dbReference type="PANTHER" id="PTHR11709:SF511">
    <property type="entry name" value="LACCASE"/>
    <property type="match status" value="1"/>
</dbReference>
<keyword evidence="4" id="KW-0479">Metal-binding</keyword>
<dbReference type="InterPro" id="IPR045087">
    <property type="entry name" value="Cu-oxidase_fam"/>
</dbReference>
<feature type="chain" id="PRO_5034486974" description="Laccase" evidence="11">
    <location>
        <begin position="20"/>
        <end position="792"/>
    </location>
</feature>
<dbReference type="InterPro" id="IPR008972">
    <property type="entry name" value="Cupredoxin"/>
</dbReference>
<dbReference type="EMBL" id="CAJMXA010000476">
    <property type="protein sequence ID" value="CAE6432215.1"/>
    <property type="molecule type" value="Genomic_DNA"/>
</dbReference>
<comment type="function">
    <text evidence="1">Lignin degradation and detoxification of lignin-derived products.</text>
</comment>
<dbReference type="FunFam" id="2.60.40.420:FF:000045">
    <property type="entry name" value="Laccase 2"/>
    <property type="match status" value="1"/>
</dbReference>
<evidence type="ECO:0000256" key="11">
    <source>
        <dbReference type="SAM" id="SignalP"/>
    </source>
</evidence>
<evidence type="ECO:0000259" key="14">
    <source>
        <dbReference type="Pfam" id="PF07732"/>
    </source>
</evidence>
<evidence type="ECO:0000256" key="9">
    <source>
        <dbReference type="ARBA" id="ARBA00023157"/>
    </source>
</evidence>
<dbReference type="PRINTS" id="PR00080">
    <property type="entry name" value="SDRFAMILY"/>
</dbReference>